<dbReference type="InParanoid" id="A0A165LCN5"/>
<dbReference type="InterPro" id="IPR029072">
    <property type="entry name" value="YebC-like"/>
</dbReference>
<dbReference type="Gene3D" id="3.30.70.980">
    <property type="match status" value="2"/>
</dbReference>
<feature type="domain" description="TACO1/YebC-like N-terminal" evidence="4">
    <location>
        <begin position="32"/>
        <end position="104"/>
    </location>
</feature>
<dbReference type="PANTHER" id="PTHR12532:SF0">
    <property type="entry name" value="TRANSLATIONAL ACTIVATOR OF CYTOCHROME C OXIDASE 1"/>
    <property type="match status" value="1"/>
</dbReference>
<dbReference type="Proteomes" id="UP000077266">
    <property type="component" value="Unassembled WGS sequence"/>
</dbReference>
<dbReference type="SUPFAM" id="SSF75625">
    <property type="entry name" value="YebC-like"/>
    <property type="match status" value="1"/>
</dbReference>
<evidence type="ECO:0000313" key="6">
    <source>
        <dbReference type="Proteomes" id="UP000077266"/>
    </source>
</evidence>
<dbReference type="InterPro" id="IPR048300">
    <property type="entry name" value="TACO1_YebC-like_2nd/3rd_dom"/>
</dbReference>
<dbReference type="PANTHER" id="PTHR12532">
    <property type="entry name" value="TRANSLATIONAL ACTIVATOR OF CYTOCHROME C OXIDASE 1"/>
    <property type="match status" value="1"/>
</dbReference>
<reference evidence="5 6" key="1">
    <citation type="journal article" date="2016" name="Mol. Biol. Evol.">
        <title>Comparative Genomics of Early-Diverging Mushroom-Forming Fungi Provides Insights into the Origins of Lignocellulose Decay Capabilities.</title>
        <authorList>
            <person name="Nagy L.G."/>
            <person name="Riley R."/>
            <person name="Tritt A."/>
            <person name="Adam C."/>
            <person name="Daum C."/>
            <person name="Floudas D."/>
            <person name="Sun H."/>
            <person name="Yadav J.S."/>
            <person name="Pangilinan J."/>
            <person name="Larsson K.H."/>
            <person name="Matsuura K."/>
            <person name="Barry K."/>
            <person name="Labutti K."/>
            <person name="Kuo R."/>
            <person name="Ohm R.A."/>
            <person name="Bhattacharya S.S."/>
            <person name="Shirouzu T."/>
            <person name="Yoshinaga Y."/>
            <person name="Martin F.M."/>
            <person name="Grigoriev I.V."/>
            <person name="Hibbett D.S."/>
        </authorList>
    </citation>
    <scope>NUCLEOTIDE SEQUENCE [LARGE SCALE GENOMIC DNA]</scope>
    <source>
        <strain evidence="5 6">HHB12029</strain>
    </source>
</reference>
<dbReference type="InterPro" id="IPR049083">
    <property type="entry name" value="TACO1_YebC_N"/>
</dbReference>
<dbReference type="EMBL" id="KV425927">
    <property type="protein sequence ID" value="KZV97686.1"/>
    <property type="molecule type" value="Genomic_DNA"/>
</dbReference>
<evidence type="ECO:0000256" key="2">
    <source>
        <dbReference type="ARBA" id="ARBA00008724"/>
    </source>
</evidence>
<protein>
    <submittedName>
        <fullName evidence="5">YebC-like protein</fullName>
    </submittedName>
</protein>
<dbReference type="Gene3D" id="1.10.10.200">
    <property type="match status" value="1"/>
</dbReference>
<dbReference type="AlphaFoldDB" id="A0A165LCN5"/>
<dbReference type="FunCoup" id="A0A165LCN5">
    <property type="interactions" value="270"/>
</dbReference>
<accession>A0A165LCN5</accession>
<comment type="similarity">
    <text evidence="2">Belongs to the TACO1 family.</text>
</comment>
<dbReference type="InterPro" id="IPR026564">
    <property type="entry name" value="Transcrip_reg_TACO1-like_dom3"/>
</dbReference>
<organism evidence="5 6">
    <name type="scientific">Exidia glandulosa HHB12029</name>
    <dbReference type="NCBI Taxonomy" id="1314781"/>
    <lineage>
        <taxon>Eukaryota</taxon>
        <taxon>Fungi</taxon>
        <taxon>Dikarya</taxon>
        <taxon>Basidiomycota</taxon>
        <taxon>Agaricomycotina</taxon>
        <taxon>Agaricomycetes</taxon>
        <taxon>Auriculariales</taxon>
        <taxon>Exidiaceae</taxon>
        <taxon>Exidia</taxon>
    </lineage>
</organism>
<dbReference type="GO" id="GO:0005739">
    <property type="term" value="C:mitochondrion"/>
    <property type="evidence" value="ECO:0007669"/>
    <property type="project" value="UniProtKB-SubCell"/>
</dbReference>
<dbReference type="FunFam" id="1.10.10.200:FF:000002">
    <property type="entry name" value="Probable transcriptional regulatory protein CLM62_37755"/>
    <property type="match status" value="1"/>
</dbReference>
<sequence length="273" mass="29541">MLSRGFVARRFPLPVFARRQLSSTAPRLSGHSKWAKIKHDKGAIDKARGVQYQKMVREIESAVRRGGGSTNPEMNTALANALKRAKVSGLPKENIENALKRAAGAAARGGQSITYEAMLAGKVPLLIECVTENTTRTHHTLRDIMNSHGAQKANVGFMFTRQGFAVVSGPASAEESLMSLAIDFDAEDVSPVPKEDGDESEESEWKVVLLPEKVDDFTTGVAGLGQALSVVESGVEQACSVTADEVEDSLDKLKELVEDLEEFGDVTQVWTVE</sequence>
<keyword evidence="6" id="KW-1185">Reference proteome</keyword>
<name>A0A165LCN5_EXIGL</name>
<dbReference type="OrthoDB" id="2017544at2759"/>
<evidence type="ECO:0000259" key="4">
    <source>
        <dbReference type="Pfam" id="PF20772"/>
    </source>
</evidence>
<dbReference type="InterPro" id="IPR002876">
    <property type="entry name" value="Transcrip_reg_TACO1-like"/>
</dbReference>
<feature type="domain" description="TACO1/YebC-like second and third" evidence="3">
    <location>
        <begin position="111"/>
        <end position="271"/>
    </location>
</feature>
<evidence type="ECO:0000256" key="1">
    <source>
        <dbReference type="ARBA" id="ARBA00004173"/>
    </source>
</evidence>
<evidence type="ECO:0000259" key="3">
    <source>
        <dbReference type="Pfam" id="PF01709"/>
    </source>
</evidence>
<evidence type="ECO:0000313" key="5">
    <source>
        <dbReference type="EMBL" id="KZV97686.1"/>
    </source>
</evidence>
<dbReference type="Pfam" id="PF01709">
    <property type="entry name" value="Transcrip_reg"/>
    <property type="match status" value="1"/>
</dbReference>
<dbReference type="InterPro" id="IPR017856">
    <property type="entry name" value="Integrase-like_N"/>
</dbReference>
<gene>
    <name evidence="5" type="ORF">EXIGLDRAFT_764191</name>
</gene>
<dbReference type="STRING" id="1314781.A0A165LCN5"/>
<dbReference type="Pfam" id="PF20772">
    <property type="entry name" value="TACO1_YebC_N"/>
    <property type="match status" value="1"/>
</dbReference>
<comment type="subcellular location">
    <subcellularLocation>
        <location evidence="1">Mitochondrion</location>
    </subcellularLocation>
</comment>
<proteinExistence type="inferred from homology"/>